<reference evidence="1 2" key="1">
    <citation type="submission" date="2019-03" db="EMBL/GenBank/DDBJ databases">
        <title>First draft genome of Liparis tanakae, snailfish: a comprehensive survey of snailfish specific genes.</title>
        <authorList>
            <person name="Kim W."/>
            <person name="Song I."/>
            <person name="Jeong J.-H."/>
            <person name="Kim D."/>
            <person name="Kim S."/>
            <person name="Ryu S."/>
            <person name="Song J.Y."/>
            <person name="Lee S.K."/>
        </authorList>
    </citation>
    <scope>NUCLEOTIDE SEQUENCE [LARGE SCALE GENOMIC DNA]</scope>
    <source>
        <tissue evidence="1">Muscle</tissue>
    </source>
</reference>
<dbReference type="EMBL" id="SRLO01001050">
    <property type="protein sequence ID" value="TNN42242.1"/>
    <property type="molecule type" value="Genomic_DNA"/>
</dbReference>
<name>A0A4Z2FPJ0_9TELE</name>
<evidence type="ECO:0000313" key="1">
    <source>
        <dbReference type="EMBL" id="TNN42242.1"/>
    </source>
</evidence>
<evidence type="ECO:0000313" key="2">
    <source>
        <dbReference type="Proteomes" id="UP000314294"/>
    </source>
</evidence>
<gene>
    <name evidence="1" type="ORF">EYF80_047582</name>
</gene>
<organism evidence="1 2">
    <name type="scientific">Liparis tanakae</name>
    <name type="common">Tanaka's snailfish</name>
    <dbReference type="NCBI Taxonomy" id="230148"/>
    <lineage>
        <taxon>Eukaryota</taxon>
        <taxon>Metazoa</taxon>
        <taxon>Chordata</taxon>
        <taxon>Craniata</taxon>
        <taxon>Vertebrata</taxon>
        <taxon>Euteleostomi</taxon>
        <taxon>Actinopterygii</taxon>
        <taxon>Neopterygii</taxon>
        <taxon>Teleostei</taxon>
        <taxon>Neoteleostei</taxon>
        <taxon>Acanthomorphata</taxon>
        <taxon>Eupercaria</taxon>
        <taxon>Perciformes</taxon>
        <taxon>Cottioidei</taxon>
        <taxon>Cottales</taxon>
        <taxon>Liparidae</taxon>
        <taxon>Liparis</taxon>
    </lineage>
</organism>
<accession>A0A4Z2FPJ0</accession>
<comment type="caution">
    <text evidence="1">The sequence shown here is derived from an EMBL/GenBank/DDBJ whole genome shotgun (WGS) entry which is preliminary data.</text>
</comment>
<protein>
    <submittedName>
        <fullName evidence="1">Uncharacterized protein</fullName>
    </submittedName>
</protein>
<dbReference type="Proteomes" id="UP000314294">
    <property type="component" value="Unassembled WGS sequence"/>
</dbReference>
<sequence length="150" mass="16675">MRAVKGGLRSQTTRQAKREMVLWVMGVSSPSWPPAIVSVTTKSMGLSKSSFLPQFPLLSCVTICSALFEDTWTRNRILHHHRVVPGQRVGDAVLAFTVHRLEESNRLITDTPCYSQTPTDVEDFLDSVPVVCRREVSGEPFGVSVRGFNS</sequence>
<dbReference type="AlphaFoldDB" id="A0A4Z2FPJ0"/>
<keyword evidence="2" id="KW-1185">Reference proteome</keyword>
<proteinExistence type="predicted"/>